<dbReference type="PANTHER" id="PTHR21139:SF42">
    <property type="entry name" value="TRIOSEPHOSPHATE ISOMERASE"/>
    <property type="match status" value="1"/>
</dbReference>
<evidence type="ECO:0000256" key="3">
    <source>
        <dbReference type="ARBA" id="ARBA00004939"/>
    </source>
</evidence>
<evidence type="ECO:0000256" key="2">
    <source>
        <dbReference type="ARBA" id="ARBA00004680"/>
    </source>
</evidence>
<proteinExistence type="inferred from homology"/>
<dbReference type="GO" id="GO:0004807">
    <property type="term" value="F:triose-phosphate isomerase activity"/>
    <property type="evidence" value="ECO:0007669"/>
    <property type="project" value="UniProtKB-UniRule"/>
</dbReference>
<dbReference type="InterPro" id="IPR022896">
    <property type="entry name" value="TrioseP_Isoase_bac/euk"/>
</dbReference>
<dbReference type="GO" id="GO:0005829">
    <property type="term" value="C:cytosol"/>
    <property type="evidence" value="ECO:0007669"/>
    <property type="project" value="TreeGrafter"/>
</dbReference>
<dbReference type="PROSITE" id="PS51440">
    <property type="entry name" value="TIM_2"/>
    <property type="match status" value="1"/>
</dbReference>
<feature type="active site" description="Proton acceptor" evidence="9">
    <location>
        <position position="168"/>
    </location>
</feature>
<evidence type="ECO:0000256" key="4">
    <source>
        <dbReference type="ARBA" id="ARBA00007422"/>
    </source>
</evidence>
<comment type="pathway">
    <text evidence="3">Carbohydrate metabolism; erythritol degradation.</text>
</comment>
<comment type="function">
    <text evidence="9">Involved in the gluconeogenesis. Catalyzes stereospecifically the conversion of dihydroxyacetone phosphate (DHAP) to D-glyceraldehyde-3-phosphate (G3P).</text>
</comment>
<evidence type="ECO:0000256" key="9">
    <source>
        <dbReference type="HAMAP-Rule" id="MF_00147"/>
    </source>
</evidence>
<evidence type="ECO:0000256" key="8">
    <source>
        <dbReference type="ARBA" id="ARBA00023235"/>
    </source>
</evidence>
<dbReference type="AlphaFoldDB" id="A0A5C4XJ86"/>
<comment type="catalytic activity">
    <reaction evidence="9 10">
        <text>D-glyceraldehyde 3-phosphate = dihydroxyacetone phosphate</text>
        <dbReference type="Rhea" id="RHEA:18585"/>
        <dbReference type="ChEBI" id="CHEBI:57642"/>
        <dbReference type="ChEBI" id="CHEBI:59776"/>
        <dbReference type="EC" id="5.3.1.1"/>
    </reaction>
</comment>
<feature type="binding site" evidence="9">
    <location>
        <position position="174"/>
    </location>
    <ligand>
        <name>substrate</name>
    </ligand>
</feature>
<feature type="binding site" evidence="9">
    <location>
        <begin position="12"/>
        <end position="14"/>
    </location>
    <ligand>
        <name>substrate</name>
    </ligand>
</feature>
<dbReference type="EC" id="5.3.1.1" evidence="9 10"/>
<feature type="active site" description="Electrophile" evidence="9">
    <location>
        <position position="98"/>
    </location>
</feature>
<dbReference type="CDD" id="cd00311">
    <property type="entry name" value="TIM"/>
    <property type="match status" value="1"/>
</dbReference>
<evidence type="ECO:0000313" key="12">
    <source>
        <dbReference type="Proteomes" id="UP000311605"/>
    </source>
</evidence>
<comment type="pathway">
    <text evidence="9 10">Carbohydrate biosynthesis; gluconeogenesis.</text>
</comment>
<comment type="pathway">
    <text evidence="2 9 10">Carbohydrate degradation; glycolysis; D-glyceraldehyde 3-phosphate from glycerone phosphate: step 1/1.</text>
</comment>
<evidence type="ECO:0000256" key="6">
    <source>
        <dbReference type="ARBA" id="ARBA00022490"/>
    </source>
</evidence>
<dbReference type="GO" id="GO:0006096">
    <property type="term" value="P:glycolytic process"/>
    <property type="evidence" value="ECO:0007669"/>
    <property type="project" value="UniProtKB-UniRule"/>
</dbReference>
<comment type="caution">
    <text evidence="11">The sequence shown here is derived from an EMBL/GenBank/DDBJ whole genome shotgun (WGS) entry which is preliminary data.</text>
</comment>
<keyword evidence="5 9" id="KW-0312">Gluconeogenesis</keyword>
<dbReference type="UniPathway" id="UPA00109">
    <property type="reaction ID" value="UER00189"/>
</dbReference>
<dbReference type="GO" id="GO:0019563">
    <property type="term" value="P:glycerol catabolic process"/>
    <property type="evidence" value="ECO:0007669"/>
    <property type="project" value="TreeGrafter"/>
</dbReference>
<dbReference type="PROSITE" id="PS00171">
    <property type="entry name" value="TIM_1"/>
    <property type="match status" value="1"/>
</dbReference>
<comment type="subcellular location">
    <subcellularLocation>
        <location evidence="9 10">Cytoplasm</location>
    </subcellularLocation>
</comment>
<dbReference type="InterPro" id="IPR000652">
    <property type="entry name" value="Triosephosphate_isomerase"/>
</dbReference>
<dbReference type="OrthoDB" id="9809429at2"/>
<dbReference type="GO" id="GO:0006094">
    <property type="term" value="P:gluconeogenesis"/>
    <property type="evidence" value="ECO:0007669"/>
    <property type="project" value="UniProtKB-UniRule"/>
</dbReference>
<evidence type="ECO:0000256" key="5">
    <source>
        <dbReference type="ARBA" id="ARBA00022432"/>
    </source>
</evidence>
<dbReference type="Gene3D" id="3.20.20.70">
    <property type="entry name" value="Aldolase class I"/>
    <property type="match status" value="1"/>
</dbReference>
<dbReference type="HAMAP" id="MF_00147_B">
    <property type="entry name" value="TIM_B"/>
    <property type="match status" value="1"/>
</dbReference>
<dbReference type="NCBIfam" id="TIGR00419">
    <property type="entry name" value="tim"/>
    <property type="match status" value="1"/>
</dbReference>
<dbReference type="EMBL" id="VDMN01000002">
    <property type="protein sequence ID" value="TNM63486.1"/>
    <property type="molecule type" value="Genomic_DNA"/>
</dbReference>
<evidence type="ECO:0000313" key="11">
    <source>
        <dbReference type="EMBL" id="TNM63486.1"/>
    </source>
</evidence>
<organism evidence="11 12">
    <name type="scientific">Aliirhizobium smilacinae</name>
    <dbReference type="NCBI Taxonomy" id="1395944"/>
    <lineage>
        <taxon>Bacteria</taxon>
        <taxon>Pseudomonadati</taxon>
        <taxon>Pseudomonadota</taxon>
        <taxon>Alphaproteobacteria</taxon>
        <taxon>Hyphomicrobiales</taxon>
        <taxon>Rhizobiaceae</taxon>
        <taxon>Aliirhizobium</taxon>
    </lineage>
</organism>
<comment type="catalytic activity">
    <reaction evidence="1">
        <text>L-erythrulose 1-phosphate = D-erythrulose 4-phosphate</text>
        <dbReference type="Rhea" id="RHEA:49588"/>
        <dbReference type="ChEBI" id="CHEBI:58002"/>
        <dbReference type="ChEBI" id="CHEBI:90796"/>
        <dbReference type="EC" id="5.3.1.33"/>
    </reaction>
</comment>
<gene>
    <name evidence="9" type="primary">tpiA</name>
    <name evidence="11" type="ORF">FHP24_11765</name>
</gene>
<keyword evidence="7 9" id="KW-0324">Glycolysis</keyword>
<dbReference type="Pfam" id="PF00121">
    <property type="entry name" value="TIM"/>
    <property type="match status" value="1"/>
</dbReference>
<dbReference type="InterPro" id="IPR013785">
    <property type="entry name" value="Aldolase_TIM"/>
</dbReference>
<dbReference type="UniPathway" id="UPA01066"/>
<reference evidence="11 12" key="1">
    <citation type="submission" date="2019-06" db="EMBL/GenBank/DDBJ databases">
        <title>The draft genome of Rhizobium smilacinae PTYR-5.</title>
        <authorList>
            <person name="Liu L."/>
            <person name="Li L."/>
            <person name="Zhang X."/>
        </authorList>
    </citation>
    <scope>NUCLEOTIDE SEQUENCE [LARGE SCALE GENOMIC DNA]</scope>
    <source>
        <strain evidence="11 12">PTYR-5</strain>
    </source>
</reference>
<accession>A0A5C4XJ86</accession>
<comment type="subunit">
    <text evidence="9 10">Homodimer.</text>
</comment>
<keyword evidence="6 9" id="KW-0963">Cytoplasm</keyword>
<dbReference type="SUPFAM" id="SSF51351">
    <property type="entry name" value="Triosephosphate isomerase (TIM)"/>
    <property type="match status" value="1"/>
</dbReference>
<comment type="similarity">
    <text evidence="4 9 10">Belongs to the triosephosphate isomerase family.</text>
</comment>
<evidence type="ECO:0000256" key="1">
    <source>
        <dbReference type="ARBA" id="ARBA00000148"/>
    </source>
</evidence>
<evidence type="ECO:0000256" key="10">
    <source>
        <dbReference type="RuleBase" id="RU363013"/>
    </source>
</evidence>
<keyword evidence="8 9" id="KW-0413">Isomerase</keyword>
<dbReference type="UniPathway" id="UPA00138"/>
<dbReference type="RefSeq" id="WP_139676397.1">
    <property type="nucleotide sequence ID" value="NZ_VDMN01000002.1"/>
</dbReference>
<feature type="binding site" evidence="9">
    <location>
        <begin position="234"/>
        <end position="235"/>
    </location>
    <ligand>
        <name>substrate</name>
    </ligand>
</feature>
<dbReference type="InterPro" id="IPR020861">
    <property type="entry name" value="Triosephosphate_isomerase_AS"/>
</dbReference>
<dbReference type="GO" id="GO:0046166">
    <property type="term" value="P:glyceraldehyde-3-phosphate biosynthetic process"/>
    <property type="evidence" value="ECO:0007669"/>
    <property type="project" value="TreeGrafter"/>
</dbReference>
<sequence>MGSVPKPLVAGNWKMNGLRDSLAQIEKVAASEVLAACNVDALICVPATLLHSAAVMTAGTPLRIGAQDCHHQEGGAYTGDISASMIADSLGSHVIVGHSERRMGYREDDASIRSKTVAAHKSGLTAIVCIGETEEERLGDQTLDVLRRQLAGSLPDDVTAENTVIAYEPVWAIGTGRTASIADIAEAHAFIRSELSHRYDDECSLMRLLYGGSVKPSNAAEILRVENVNGALVGGASLVASDFLAICSVY</sequence>
<dbReference type="FunFam" id="3.20.20.70:FF:000016">
    <property type="entry name" value="Triosephosphate isomerase"/>
    <property type="match status" value="1"/>
</dbReference>
<dbReference type="InterPro" id="IPR035990">
    <property type="entry name" value="TIM_sf"/>
</dbReference>
<evidence type="ECO:0000256" key="7">
    <source>
        <dbReference type="ARBA" id="ARBA00023152"/>
    </source>
</evidence>
<dbReference type="Proteomes" id="UP000311605">
    <property type="component" value="Unassembled WGS sequence"/>
</dbReference>
<dbReference type="PANTHER" id="PTHR21139">
    <property type="entry name" value="TRIOSEPHOSPHATE ISOMERASE"/>
    <property type="match status" value="1"/>
</dbReference>
<name>A0A5C4XJ86_9HYPH</name>
<feature type="binding site" evidence="9">
    <location>
        <position position="213"/>
    </location>
    <ligand>
        <name>substrate</name>
    </ligand>
</feature>
<protein>
    <recommendedName>
        <fullName evidence="9 10">Triosephosphate isomerase</fullName>
        <shortName evidence="9">TIM</shortName>
        <shortName evidence="9">TPI</shortName>
        <ecNumber evidence="9 10">5.3.1.1</ecNumber>
    </recommendedName>
    <alternativeName>
        <fullName evidence="9">Triose-phosphate isomerase</fullName>
    </alternativeName>
</protein>
<keyword evidence="12" id="KW-1185">Reference proteome</keyword>